<accession>A0A1E5P8P3</accession>
<dbReference type="RefSeq" id="WP_069927826.1">
    <property type="nucleotide sequence ID" value="NZ_MEHI01000001.1"/>
</dbReference>
<dbReference type="Proteomes" id="UP000095759">
    <property type="component" value="Unassembled WGS sequence"/>
</dbReference>
<dbReference type="AlphaFoldDB" id="A0A1E5P8P3"/>
<proteinExistence type="predicted"/>
<gene>
    <name evidence="3" type="ORF">AS594_16810</name>
</gene>
<evidence type="ECO:0000313" key="4">
    <source>
        <dbReference type="Proteomes" id="UP000095759"/>
    </source>
</evidence>
<feature type="compositionally biased region" description="Polar residues" evidence="1">
    <location>
        <begin position="36"/>
        <end position="59"/>
    </location>
</feature>
<name>A0A1E5P8P3_9ACTN</name>
<feature type="region of interest" description="Disordered" evidence="1">
    <location>
        <begin position="32"/>
        <end position="59"/>
    </location>
</feature>
<reference evidence="3 4" key="1">
    <citation type="submission" date="2016-08" db="EMBL/GenBank/DDBJ databases">
        <title>Complete genome sequence of Streptomyces agglomeratus strain 6-3-2, a novel anti-MRSA actinomycete isolated from Wuli of Tebit, China.</title>
        <authorList>
            <person name="Chen X."/>
        </authorList>
    </citation>
    <scope>NUCLEOTIDE SEQUENCE [LARGE SCALE GENOMIC DNA]</scope>
    <source>
        <strain evidence="3 4">6-3-2</strain>
    </source>
</reference>
<feature type="signal peptide" evidence="2">
    <location>
        <begin position="1"/>
        <end position="28"/>
    </location>
</feature>
<evidence type="ECO:0000313" key="3">
    <source>
        <dbReference type="EMBL" id="OEJ25912.1"/>
    </source>
</evidence>
<dbReference type="Pfam" id="PF25848">
    <property type="entry name" value="Rodlin"/>
    <property type="match status" value="1"/>
</dbReference>
<evidence type="ECO:0000256" key="2">
    <source>
        <dbReference type="SAM" id="SignalP"/>
    </source>
</evidence>
<dbReference type="NCBIfam" id="NF041022">
    <property type="entry name" value="rodlin_AB"/>
    <property type="match status" value="1"/>
</dbReference>
<comment type="caution">
    <text evidence="3">The sequence shown here is derived from an EMBL/GenBank/DDBJ whole genome shotgun (WGS) entry which is preliminary data.</text>
</comment>
<dbReference type="InterPro" id="IPR047736">
    <property type="entry name" value="RdlA/B-like"/>
</dbReference>
<evidence type="ECO:0000256" key="1">
    <source>
        <dbReference type="SAM" id="MobiDB-lite"/>
    </source>
</evidence>
<organism evidence="3 4">
    <name type="scientific">Streptomyces agglomeratus</name>
    <dbReference type="NCBI Taxonomy" id="285458"/>
    <lineage>
        <taxon>Bacteria</taxon>
        <taxon>Bacillati</taxon>
        <taxon>Actinomycetota</taxon>
        <taxon>Actinomycetes</taxon>
        <taxon>Kitasatosporales</taxon>
        <taxon>Streptomycetaceae</taxon>
        <taxon>Streptomyces</taxon>
    </lineage>
</organism>
<dbReference type="EMBL" id="MEHJ01000001">
    <property type="protein sequence ID" value="OEJ25912.1"/>
    <property type="molecule type" value="Genomic_DNA"/>
</dbReference>
<keyword evidence="4" id="KW-1185">Reference proteome</keyword>
<protein>
    <submittedName>
        <fullName evidence="3">RdlA protein</fullName>
    </submittedName>
</protein>
<dbReference type="OrthoDB" id="4328869at2"/>
<sequence length="131" mass="13478">MIKKVMATAAVAVSVMGLGAAAAPQAMAAADDQDTRTASGNGSKQIYGNSATHGDMSPQMSLIQGSFNKPCVAVPIKNIQNVIGLINVGVQDILSNPQNQQCVENSTQNKGDETLSHVLDNLLAGNGAENN</sequence>
<keyword evidence="2" id="KW-0732">Signal</keyword>
<feature type="chain" id="PRO_5009183081" evidence="2">
    <location>
        <begin position="29"/>
        <end position="131"/>
    </location>
</feature>